<dbReference type="InterPro" id="IPR011990">
    <property type="entry name" value="TPR-like_helical_dom_sf"/>
</dbReference>
<keyword evidence="3" id="KW-0862">Zinc</keyword>
<dbReference type="SUPFAM" id="SSF144232">
    <property type="entry name" value="HIT/MYND zinc finger-like"/>
    <property type="match status" value="1"/>
</dbReference>
<evidence type="ECO:0000313" key="7">
    <source>
        <dbReference type="Proteomes" id="UP001224775"/>
    </source>
</evidence>
<dbReference type="InterPro" id="IPR002893">
    <property type="entry name" value="Znf_MYND"/>
</dbReference>
<evidence type="ECO:0000256" key="1">
    <source>
        <dbReference type="ARBA" id="ARBA00022723"/>
    </source>
</evidence>
<evidence type="ECO:0000256" key="4">
    <source>
        <dbReference type="PROSITE-ProRule" id="PRU00134"/>
    </source>
</evidence>
<dbReference type="Gene3D" id="1.25.40.10">
    <property type="entry name" value="Tetratricopeptide repeat domain"/>
    <property type="match status" value="1"/>
</dbReference>
<keyword evidence="2 4" id="KW-0863">Zinc-finger</keyword>
<dbReference type="Pfam" id="PF01753">
    <property type="entry name" value="zf-MYND"/>
    <property type="match status" value="1"/>
</dbReference>
<evidence type="ECO:0000313" key="6">
    <source>
        <dbReference type="EMBL" id="KAK1746115.1"/>
    </source>
</evidence>
<evidence type="ECO:0000256" key="2">
    <source>
        <dbReference type="ARBA" id="ARBA00022771"/>
    </source>
</evidence>
<sequence length="432" mass="49496">MLALMNPPNVKRGVVYLEEAAKHEVIGAMLDLADVYCTDFSNDEFQKSEEKAEEWYTKALGHHGTLFPLAFTRYGDFLMWQQRSTEARDMYRVAAEFGHARGQYEYAACLISSASSADISSEGLIGDAMSYEDTMEEALQYLCKASEKGFYSPSYTAFAKVLAELAEKAHGTVFSVGRSPIPRVAQILNVAMDTTRPRYGSSQEWEDETSKLLEHYECRKNQCSSCGQEESEARPLRLCGTCHSVAYCSKVCQKRDYRDGHKFDCCPRQELFNFQSLRYALPWVSKDGWKKIGQDLPQLSSTGERSLMKMIEDDTDELYGEDDQDVDEAVLVNFMFRMRKNLETYLHQELNLQVAKSPKMQTLKSKIDMFSKNLQDFPGREDFISAMHQVRILGNDAAHTSDSKLVQAECEQAVYDYRSQKDKYEQYRERPI</sequence>
<feature type="domain" description="MYND-type" evidence="5">
    <location>
        <begin position="223"/>
        <end position="265"/>
    </location>
</feature>
<dbReference type="EMBL" id="JATAAI010000004">
    <property type="protein sequence ID" value="KAK1746115.1"/>
    <property type="molecule type" value="Genomic_DNA"/>
</dbReference>
<dbReference type="SUPFAM" id="SSF81901">
    <property type="entry name" value="HCP-like"/>
    <property type="match status" value="1"/>
</dbReference>
<reference evidence="6" key="1">
    <citation type="submission" date="2023-06" db="EMBL/GenBank/DDBJ databases">
        <title>Survivors Of The Sea: Transcriptome response of Skeletonema marinoi to long-term dormancy.</title>
        <authorList>
            <person name="Pinder M.I.M."/>
            <person name="Kourtchenko O."/>
            <person name="Robertson E.K."/>
            <person name="Larsson T."/>
            <person name="Maumus F."/>
            <person name="Osuna-Cruz C.M."/>
            <person name="Vancaester E."/>
            <person name="Stenow R."/>
            <person name="Vandepoele K."/>
            <person name="Ploug H."/>
            <person name="Bruchert V."/>
            <person name="Godhe A."/>
            <person name="Topel M."/>
        </authorList>
    </citation>
    <scope>NUCLEOTIDE SEQUENCE</scope>
    <source>
        <strain evidence="6">R05AC</strain>
    </source>
</reference>
<gene>
    <name evidence="6" type="ORF">QTG54_002722</name>
</gene>
<dbReference type="Gene3D" id="6.10.140.2220">
    <property type="match status" value="1"/>
</dbReference>
<dbReference type="GO" id="GO:0008270">
    <property type="term" value="F:zinc ion binding"/>
    <property type="evidence" value="ECO:0007669"/>
    <property type="project" value="UniProtKB-KW"/>
</dbReference>
<accession>A0AAD9DHK2</accession>
<dbReference type="AlphaFoldDB" id="A0AAD9DHK2"/>
<keyword evidence="7" id="KW-1185">Reference proteome</keyword>
<proteinExistence type="predicted"/>
<dbReference type="PROSITE" id="PS50865">
    <property type="entry name" value="ZF_MYND_2"/>
    <property type="match status" value="1"/>
</dbReference>
<protein>
    <recommendedName>
        <fullName evidence="5">MYND-type domain-containing protein</fullName>
    </recommendedName>
</protein>
<comment type="caution">
    <text evidence="6">The sequence shown here is derived from an EMBL/GenBank/DDBJ whole genome shotgun (WGS) entry which is preliminary data.</text>
</comment>
<keyword evidence="1" id="KW-0479">Metal-binding</keyword>
<evidence type="ECO:0000259" key="5">
    <source>
        <dbReference type="PROSITE" id="PS50865"/>
    </source>
</evidence>
<evidence type="ECO:0000256" key="3">
    <source>
        <dbReference type="ARBA" id="ARBA00022833"/>
    </source>
</evidence>
<dbReference type="Proteomes" id="UP001224775">
    <property type="component" value="Unassembled WGS sequence"/>
</dbReference>
<name>A0AAD9DHK2_9STRA</name>
<organism evidence="6 7">
    <name type="scientific">Skeletonema marinoi</name>
    <dbReference type="NCBI Taxonomy" id="267567"/>
    <lineage>
        <taxon>Eukaryota</taxon>
        <taxon>Sar</taxon>
        <taxon>Stramenopiles</taxon>
        <taxon>Ochrophyta</taxon>
        <taxon>Bacillariophyta</taxon>
        <taxon>Coscinodiscophyceae</taxon>
        <taxon>Thalassiosirophycidae</taxon>
        <taxon>Thalassiosirales</taxon>
        <taxon>Skeletonemataceae</taxon>
        <taxon>Skeletonema</taxon>
        <taxon>Skeletonema marinoi-dohrnii complex</taxon>
    </lineage>
</organism>